<gene>
    <name evidence="2" type="ORF">NCTC5385_00728</name>
</gene>
<dbReference type="Gene3D" id="2.60.120.10">
    <property type="entry name" value="Jelly Rolls"/>
    <property type="match status" value="1"/>
</dbReference>
<dbReference type="PANTHER" id="PTHR33387:SF3">
    <property type="entry name" value="DUF985 DOMAIN-CONTAINING PROTEIN"/>
    <property type="match status" value="1"/>
</dbReference>
<dbReference type="STRING" id="873448.STRPO_0733"/>
<accession>A0A4U9XVU5</accession>
<dbReference type="InterPro" id="IPR039935">
    <property type="entry name" value="YML079W-like"/>
</dbReference>
<dbReference type="AlphaFoldDB" id="A0A4U9XVU5"/>
<feature type="domain" description="DUF985" evidence="1">
    <location>
        <begin position="2"/>
        <end position="63"/>
    </location>
</feature>
<evidence type="ECO:0000259" key="1">
    <source>
        <dbReference type="Pfam" id="PF06172"/>
    </source>
</evidence>
<dbReference type="InterPro" id="IPR014710">
    <property type="entry name" value="RmlC-like_jellyroll"/>
</dbReference>
<evidence type="ECO:0000313" key="3">
    <source>
        <dbReference type="Proteomes" id="UP000304914"/>
    </source>
</evidence>
<name>A0A4U9XVU5_9STRE</name>
<reference evidence="2 3" key="1">
    <citation type="submission" date="2019-05" db="EMBL/GenBank/DDBJ databases">
        <authorList>
            <consortium name="Pathogen Informatics"/>
        </authorList>
    </citation>
    <scope>NUCLEOTIDE SEQUENCE [LARGE SCALE GENOMIC DNA]</scope>
    <source>
        <strain evidence="2 3">NCTC5385</strain>
    </source>
</reference>
<dbReference type="Proteomes" id="UP000304914">
    <property type="component" value="Chromosome"/>
</dbReference>
<dbReference type="Pfam" id="PF06172">
    <property type="entry name" value="Cupin_5"/>
    <property type="match status" value="1"/>
</dbReference>
<dbReference type="EMBL" id="LR594035">
    <property type="protein sequence ID" value="VTS17539.1"/>
    <property type="molecule type" value="Genomic_DNA"/>
</dbReference>
<organism evidence="2 3">
    <name type="scientific">Streptococcus pseudoporcinus</name>
    <dbReference type="NCBI Taxonomy" id="361101"/>
    <lineage>
        <taxon>Bacteria</taxon>
        <taxon>Bacillati</taxon>
        <taxon>Bacillota</taxon>
        <taxon>Bacilli</taxon>
        <taxon>Lactobacillales</taxon>
        <taxon>Streptococcaceae</taxon>
        <taxon>Streptococcus</taxon>
    </lineage>
</organism>
<sequence>MIHLLYPDGIYKKVVLGPDLKKGQCLQFRLPKGIIFGSTVEQDYALVSCMVAPGFEFSDFELLSQDSLLKDYPEQEEIIKRLTLSK</sequence>
<dbReference type="CDD" id="cd06121">
    <property type="entry name" value="cupin_YML079wp"/>
    <property type="match status" value="1"/>
</dbReference>
<proteinExistence type="predicted"/>
<dbReference type="InterPro" id="IPR011051">
    <property type="entry name" value="RmlC_Cupin_sf"/>
</dbReference>
<dbReference type="InterPro" id="IPR009327">
    <property type="entry name" value="Cupin_DUF985"/>
</dbReference>
<dbReference type="SUPFAM" id="SSF51182">
    <property type="entry name" value="RmlC-like cupins"/>
    <property type="match status" value="1"/>
</dbReference>
<protein>
    <submittedName>
        <fullName evidence="2">Uncharacterized conserved protein</fullName>
    </submittedName>
</protein>
<dbReference type="PANTHER" id="PTHR33387">
    <property type="entry name" value="RMLC-LIKE JELLY ROLL FOLD PROTEIN"/>
    <property type="match status" value="1"/>
</dbReference>
<evidence type="ECO:0000313" key="2">
    <source>
        <dbReference type="EMBL" id="VTS17539.1"/>
    </source>
</evidence>